<dbReference type="RefSeq" id="XP_009152843.1">
    <property type="nucleotide sequence ID" value="XM_009154595.1"/>
</dbReference>
<feature type="compositionally biased region" description="Basic residues" evidence="1">
    <location>
        <begin position="172"/>
        <end position="181"/>
    </location>
</feature>
<dbReference type="OMA" id="WGAIKKK"/>
<reference evidence="2" key="1">
    <citation type="submission" date="2011-07" db="EMBL/GenBank/DDBJ databases">
        <title>The Genome Sequence of Exophiala (Wangiella) dermatitidis NIH/UT8656.</title>
        <authorList>
            <consortium name="The Broad Institute Genome Sequencing Platform"/>
            <person name="Cuomo C."/>
            <person name="Wang Z."/>
            <person name="Hunicke-Smith S."/>
            <person name="Szanislo P.J."/>
            <person name="Earl A."/>
            <person name="Young S.K."/>
            <person name="Zeng Q."/>
            <person name="Gargeya S."/>
            <person name="Fitzgerald M."/>
            <person name="Haas B."/>
            <person name="Abouelleil A."/>
            <person name="Alvarado L."/>
            <person name="Arachchi H.M."/>
            <person name="Berlin A."/>
            <person name="Brown A."/>
            <person name="Chapman S.B."/>
            <person name="Chen Z."/>
            <person name="Dunbar C."/>
            <person name="Freedman E."/>
            <person name="Gearin G."/>
            <person name="Gellesch M."/>
            <person name="Goldberg J."/>
            <person name="Griggs A."/>
            <person name="Gujja S."/>
            <person name="Heiman D."/>
            <person name="Howarth C."/>
            <person name="Larson L."/>
            <person name="Lui A."/>
            <person name="MacDonald P.J.P."/>
            <person name="Montmayeur A."/>
            <person name="Murphy C."/>
            <person name="Neiman D."/>
            <person name="Pearson M."/>
            <person name="Priest M."/>
            <person name="Roberts A."/>
            <person name="Saif S."/>
            <person name="Shea T."/>
            <person name="Shenoy N."/>
            <person name="Sisk P."/>
            <person name="Stolte C."/>
            <person name="Sykes S."/>
            <person name="Wortman J."/>
            <person name="Nusbaum C."/>
            <person name="Birren B."/>
        </authorList>
    </citation>
    <scope>NUCLEOTIDE SEQUENCE</scope>
    <source>
        <strain evidence="2">NIH/UT8656</strain>
    </source>
</reference>
<protein>
    <submittedName>
        <fullName evidence="2">Uncharacterized protein</fullName>
    </submittedName>
</protein>
<gene>
    <name evidence="2" type="ORF">HMPREF1120_00596</name>
</gene>
<dbReference type="STRING" id="858893.H6BNW4"/>
<name>H6BNW4_EXODN</name>
<dbReference type="InParanoid" id="H6BNW4"/>
<organism evidence="2 3">
    <name type="scientific">Exophiala dermatitidis (strain ATCC 34100 / CBS 525.76 / NIH/UT8656)</name>
    <name type="common">Black yeast</name>
    <name type="synonym">Wangiella dermatitidis</name>
    <dbReference type="NCBI Taxonomy" id="858893"/>
    <lineage>
        <taxon>Eukaryota</taxon>
        <taxon>Fungi</taxon>
        <taxon>Dikarya</taxon>
        <taxon>Ascomycota</taxon>
        <taxon>Pezizomycotina</taxon>
        <taxon>Eurotiomycetes</taxon>
        <taxon>Chaetothyriomycetidae</taxon>
        <taxon>Chaetothyriales</taxon>
        <taxon>Herpotrichiellaceae</taxon>
        <taxon>Exophiala</taxon>
    </lineage>
</organism>
<dbReference type="eggNOG" id="ENOG502SW29">
    <property type="taxonomic scope" value="Eukaryota"/>
</dbReference>
<sequence length="251" mass="25537">MADSTTPAPSTPKGPVKFTPRDLEVIIHAHQCMKAPLPIDFEQLAMRMGSKGGLSARSSWSAVKKKLLDADPHGDFSEVTHGKPRTPRKTAKKAGGEEAAAPTPEGHDGAVGDDGPVTPTLKADAEANAGMDTPGAPTIPAKKRARKSKAEREAEAAANNDDAGDDAAEKPVKKRARKTPVKKAAAGNATGDKVATGNAGGNGSLTVMGPPLLPLPPAGSKPAKSAYAATVEEVEDEEFKAAPGVSGCAGA</sequence>
<evidence type="ECO:0000256" key="1">
    <source>
        <dbReference type="SAM" id="MobiDB-lite"/>
    </source>
</evidence>
<dbReference type="AlphaFoldDB" id="H6BNW4"/>
<feature type="compositionally biased region" description="Basic residues" evidence="1">
    <location>
        <begin position="82"/>
        <end position="92"/>
    </location>
</feature>
<dbReference type="HOGENOM" id="CLU_1107141_0_0_1"/>
<evidence type="ECO:0000313" key="3">
    <source>
        <dbReference type="Proteomes" id="UP000007304"/>
    </source>
</evidence>
<dbReference type="EMBL" id="JH226130">
    <property type="protein sequence ID" value="EHY52382.1"/>
    <property type="molecule type" value="Genomic_DNA"/>
</dbReference>
<proteinExistence type="predicted"/>
<dbReference type="Proteomes" id="UP000007304">
    <property type="component" value="Unassembled WGS sequence"/>
</dbReference>
<feature type="region of interest" description="Disordered" evidence="1">
    <location>
        <begin position="71"/>
        <end position="224"/>
    </location>
</feature>
<dbReference type="GeneID" id="20305235"/>
<accession>H6BNW4</accession>
<feature type="compositionally biased region" description="Basic and acidic residues" evidence="1">
    <location>
        <begin position="71"/>
        <end position="81"/>
    </location>
</feature>
<keyword evidence="3" id="KW-1185">Reference proteome</keyword>
<dbReference type="VEuPathDB" id="FungiDB:HMPREF1120_00596"/>
<evidence type="ECO:0000313" key="2">
    <source>
        <dbReference type="EMBL" id="EHY52382.1"/>
    </source>
</evidence>